<dbReference type="AlphaFoldDB" id="G7DT72"/>
<name>G7DT72_MIXOS</name>
<dbReference type="OrthoDB" id="10254930at2759"/>
<dbReference type="SUPFAM" id="SSF54236">
    <property type="entry name" value="Ubiquitin-like"/>
    <property type="match status" value="1"/>
</dbReference>
<dbReference type="EMBL" id="BABT02000025">
    <property type="protein sequence ID" value="GAA93951.1"/>
    <property type="molecule type" value="Genomic_DNA"/>
</dbReference>
<proteinExistence type="predicted"/>
<feature type="domain" description="UBA" evidence="5">
    <location>
        <begin position="1"/>
        <end position="40"/>
    </location>
</feature>
<evidence type="ECO:0000256" key="4">
    <source>
        <dbReference type="SAM" id="MobiDB-lite"/>
    </source>
</evidence>
<dbReference type="Pfam" id="PF00789">
    <property type="entry name" value="UBX"/>
    <property type="match status" value="1"/>
</dbReference>
<dbReference type="eggNOG" id="KOG2689">
    <property type="taxonomic scope" value="Eukaryota"/>
</dbReference>
<keyword evidence="3" id="KW-0175">Coiled coil</keyword>
<dbReference type="HOGENOM" id="CLU_047594_0_1_1"/>
<dbReference type="GO" id="GO:0005634">
    <property type="term" value="C:nucleus"/>
    <property type="evidence" value="ECO:0007669"/>
    <property type="project" value="TreeGrafter"/>
</dbReference>
<evidence type="ECO:0000313" key="7">
    <source>
        <dbReference type="Proteomes" id="UP000009131"/>
    </source>
</evidence>
<organism evidence="6 7">
    <name type="scientific">Mixia osmundae (strain CBS 9802 / IAM 14324 / JCM 22182 / KY 12970)</name>
    <dbReference type="NCBI Taxonomy" id="764103"/>
    <lineage>
        <taxon>Eukaryota</taxon>
        <taxon>Fungi</taxon>
        <taxon>Dikarya</taxon>
        <taxon>Basidiomycota</taxon>
        <taxon>Pucciniomycotina</taxon>
        <taxon>Mixiomycetes</taxon>
        <taxon>Mixiales</taxon>
        <taxon>Mixiaceae</taxon>
        <taxon>Mixia</taxon>
    </lineage>
</organism>
<dbReference type="PROSITE" id="PS50030">
    <property type="entry name" value="UBA"/>
    <property type="match status" value="1"/>
</dbReference>
<dbReference type="InterPro" id="IPR029071">
    <property type="entry name" value="Ubiquitin-like_domsf"/>
</dbReference>
<comment type="caution">
    <text evidence="6">The sequence shown here is derived from an EMBL/GenBank/DDBJ whole genome shotgun (WGS) entry which is preliminary data.</text>
</comment>
<dbReference type="GO" id="GO:1903094">
    <property type="term" value="P:negative regulation of protein K48-linked deubiquitination"/>
    <property type="evidence" value="ECO:0007669"/>
    <property type="project" value="TreeGrafter"/>
</dbReference>
<evidence type="ECO:0000256" key="1">
    <source>
        <dbReference type="ARBA" id="ARBA00004496"/>
    </source>
</evidence>
<dbReference type="PANTHER" id="PTHR46340">
    <property type="entry name" value="UBX DOMAIN-CONTAINING PROTEIN 1"/>
    <property type="match status" value="1"/>
</dbReference>
<evidence type="ECO:0000313" key="6">
    <source>
        <dbReference type="EMBL" id="GAA93951.1"/>
    </source>
</evidence>
<dbReference type="Gene3D" id="3.10.20.90">
    <property type="entry name" value="Phosphatidylinositol 3-kinase Catalytic Subunit, Chain A, domain 1"/>
    <property type="match status" value="1"/>
</dbReference>
<dbReference type="Proteomes" id="UP000009131">
    <property type="component" value="Unassembled WGS sequence"/>
</dbReference>
<dbReference type="SUPFAM" id="SSF46934">
    <property type="entry name" value="UBA-like"/>
    <property type="match status" value="1"/>
</dbReference>
<dbReference type="Gene3D" id="1.10.8.10">
    <property type="entry name" value="DNA helicase RuvA subunit, C-terminal domain"/>
    <property type="match status" value="1"/>
</dbReference>
<feature type="compositionally biased region" description="Basic and acidic residues" evidence="4">
    <location>
        <begin position="199"/>
        <end position="226"/>
    </location>
</feature>
<dbReference type="Pfam" id="PF22562">
    <property type="entry name" value="UBA_7"/>
    <property type="match status" value="1"/>
</dbReference>
<accession>G7DT72</accession>
<dbReference type="PROSITE" id="PS00028">
    <property type="entry name" value="ZINC_FINGER_C2H2_1"/>
    <property type="match status" value="1"/>
</dbReference>
<dbReference type="GO" id="GO:0031397">
    <property type="term" value="P:negative regulation of protein ubiquitination"/>
    <property type="evidence" value="ECO:0007669"/>
    <property type="project" value="TreeGrafter"/>
</dbReference>
<gene>
    <name evidence="6" type="primary">Mo00597</name>
    <name evidence="6" type="ORF">E5Q_00597</name>
</gene>
<dbReference type="PANTHER" id="PTHR46340:SF1">
    <property type="entry name" value="UBX DOMAIN-CONTAINING PROTEIN 1"/>
    <property type="match status" value="1"/>
</dbReference>
<keyword evidence="7" id="KW-1185">Reference proteome</keyword>
<feature type="compositionally biased region" description="Low complexity" evidence="4">
    <location>
        <begin position="233"/>
        <end position="246"/>
    </location>
</feature>
<feature type="region of interest" description="Disordered" evidence="4">
    <location>
        <begin position="199"/>
        <end position="247"/>
    </location>
</feature>
<feature type="compositionally biased region" description="Low complexity" evidence="4">
    <location>
        <begin position="49"/>
        <end position="71"/>
    </location>
</feature>
<dbReference type="InParanoid" id="G7DT72"/>
<dbReference type="STRING" id="764103.G7DT72"/>
<sequence>MSGDLDTLVSFGFERSRAEWALKSTKNAGLQPALDFLQTHEDDATPDASSSSSSSIVEAPASQEEQAAEAAADADEAAGVQAKSIKCLECGKIFRNTALAGFHGDRSGHDQFEESTEEIKPLTDEEKRAKLEELRAKMAAKRKVKEEQDRADAKANEAIRRKAGQDQGAAKAQLKLKEAEKQALERKNDKILEAKAKARVREQIEEDKRKRAEKAAKDKALREGRPPPDTTEAAPKAAAAASAPAAKRVHSEARLQLRLPANVAGAPVLATFPADKTLNDVANHLYDAVPSLSGNLAFSTTFPRKTFTKNEMASTLGELQLTPSSRASRLILLLTGRLVCTGVQHLRARHGDSSQYSRWFLASRTHPRIDLSLFRQHHHCEVGECSTRKTRCSLVQNRLLAYRHCHVVILEPLDRESTSVEVTRRVVARSVMSILPWVVVFDKAEVLVGRLSLFLAGRALA</sequence>
<feature type="compositionally biased region" description="Basic and acidic residues" evidence="4">
    <location>
        <begin position="103"/>
        <end position="127"/>
    </location>
</feature>
<reference evidence="6 7" key="1">
    <citation type="journal article" date="2011" name="J. Gen. Appl. Microbiol.">
        <title>Draft genome sequencing of the enigmatic basidiomycete Mixia osmundae.</title>
        <authorList>
            <person name="Nishida H."/>
            <person name="Nagatsuka Y."/>
            <person name="Sugiyama J."/>
        </authorList>
    </citation>
    <scope>NUCLEOTIDE SEQUENCE [LARGE SCALE GENOMIC DNA]</scope>
    <source>
        <strain evidence="7">CBS 9802 / IAM 14324 / JCM 22182 / KY 12970</strain>
    </source>
</reference>
<dbReference type="GO" id="GO:0005737">
    <property type="term" value="C:cytoplasm"/>
    <property type="evidence" value="ECO:0007669"/>
    <property type="project" value="UniProtKB-SubCell"/>
</dbReference>
<feature type="region of interest" description="Disordered" evidence="4">
    <location>
        <begin position="101"/>
        <end position="127"/>
    </location>
</feature>
<dbReference type="InterPro" id="IPR013087">
    <property type="entry name" value="Znf_C2H2_type"/>
</dbReference>
<feature type="region of interest" description="Disordered" evidence="4">
    <location>
        <begin position="33"/>
        <end position="76"/>
    </location>
</feature>
<keyword evidence="2" id="KW-0963">Cytoplasm</keyword>
<dbReference type="SMART" id="SM00166">
    <property type="entry name" value="UBX"/>
    <property type="match status" value="1"/>
</dbReference>
<dbReference type="InterPro" id="IPR009060">
    <property type="entry name" value="UBA-like_sf"/>
</dbReference>
<evidence type="ECO:0000259" key="5">
    <source>
        <dbReference type="PROSITE" id="PS50030"/>
    </source>
</evidence>
<evidence type="ECO:0000256" key="2">
    <source>
        <dbReference type="ARBA" id="ARBA00022490"/>
    </source>
</evidence>
<reference evidence="6 7" key="2">
    <citation type="journal article" date="2012" name="Open Biol.">
        <title>Characteristics of nucleosomes and linker DNA regions on the genome of the basidiomycete Mixia osmundae revealed by mono- and dinucleosome mapping.</title>
        <authorList>
            <person name="Nishida H."/>
            <person name="Kondo S."/>
            <person name="Matsumoto T."/>
            <person name="Suzuki Y."/>
            <person name="Yoshikawa H."/>
            <person name="Taylor T.D."/>
            <person name="Sugiyama J."/>
        </authorList>
    </citation>
    <scope>NUCLEOTIDE SEQUENCE [LARGE SCALE GENOMIC DNA]</scope>
    <source>
        <strain evidence="7">CBS 9802 / IAM 14324 / JCM 22182 / KY 12970</strain>
    </source>
</reference>
<dbReference type="InterPro" id="IPR001012">
    <property type="entry name" value="UBX_dom"/>
</dbReference>
<dbReference type="GO" id="GO:0032435">
    <property type="term" value="P:negative regulation of proteasomal ubiquitin-dependent protein catabolic process"/>
    <property type="evidence" value="ECO:0007669"/>
    <property type="project" value="TreeGrafter"/>
</dbReference>
<comment type="subcellular location">
    <subcellularLocation>
        <location evidence="1">Cytoplasm</location>
    </subcellularLocation>
</comment>
<dbReference type="FunCoup" id="G7DT72">
    <property type="interactions" value="124"/>
</dbReference>
<protein>
    <recommendedName>
        <fullName evidence="5">UBA domain-containing protein</fullName>
    </recommendedName>
</protein>
<dbReference type="InterPro" id="IPR015940">
    <property type="entry name" value="UBA"/>
</dbReference>
<dbReference type="GO" id="GO:0036435">
    <property type="term" value="F:K48-linked polyubiquitin modification-dependent protein binding"/>
    <property type="evidence" value="ECO:0007669"/>
    <property type="project" value="TreeGrafter"/>
</dbReference>
<evidence type="ECO:0000256" key="3">
    <source>
        <dbReference type="ARBA" id="ARBA00023054"/>
    </source>
</evidence>